<gene>
    <name evidence="8" type="ORF">JMJ35_009274</name>
</gene>
<feature type="domain" description="Nucleoporin Nup54 alpha-helical" evidence="7">
    <location>
        <begin position="289"/>
        <end position="424"/>
    </location>
</feature>
<dbReference type="InterPro" id="IPR025574">
    <property type="entry name" value="Nucleoporin_FG_rpt"/>
</dbReference>
<reference evidence="8" key="1">
    <citation type="submission" date="2023-03" db="EMBL/GenBank/DDBJ databases">
        <title>Complete genome of Cladonia borealis.</title>
        <authorList>
            <person name="Park H."/>
        </authorList>
    </citation>
    <scope>NUCLEOTIDE SEQUENCE</scope>
    <source>
        <strain evidence="8">ANT050790</strain>
    </source>
</reference>
<dbReference type="Gene3D" id="1.20.5.3600">
    <property type="match status" value="1"/>
</dbReference>
<dbReference type="PANTHER" id="PTHR13000:SF0">
    <property type="entry name" value="NUCLEOPORIN P54"/>
    <property type="match status" value="1"/>
</dbReference>
<comment type="caution">
    <text evidence="8">The sequence shown here is derived from an EMBL/GenBank/DDBJ whole genome shotgun (WGS) entry which is preliminary data.</text>
</comment>
<keyword evidence="3" id="KW-0509">mRNA transport</keyword>
<keyword evidence="4" id="KW-0539">Nucleus</keyword>
<protein>
    <recommendedName>
        <fullName evidence="7">Nucleoporin Nup54 alpha-helical domain-containing protein</fullName>
    </recommendedName>
</protein>
<dbReference type="AlphaFoldDB" id="A0AA39QUA5"/>
<keyword evidence="9" id="KW-1185">Reference proteome</keyword>
<comment type="subcellular location">
    <subcellularLocation>
        <location evidence="1">Nucleus</location>
        <location evidence="1">Nuclear pore complex</location>
    </subcellularLocation>
</comment>
<dbReference type="Pfam" id="PF13634">
    <property type="entry name" value="Nucleoporin_FG"/>
    <property type="match status" value="2"/>
</dbReference>
<dbReference type="GO" id="GO:0017056">
    <property type="term" value="F:structural constituent of nuclear pore"/>
    <property type="evidence" value="ECO:0007669"/>
    <property type="project" value="TreeGrafter"/>
</dbReference>
<evidence type="ECO:0000259" key="7">
    <source>
        <dbReference type="Pfam" id="PF13874"/>
    </source>
</evidence>
<feature type="compositionally biased region" description="Polar residues" evidence="6">
    <location>
        <begin position="109"/>
        <end position="129"/>
    </location>
</feature>
<dbReference type="GO" id="GO:0006999">
    <property type="term" value="P:nuclear pore organization"/>
    <property type="evidence" value="ECO:0007669"/>
    <property type="project" value="TreeGrafter"/>
</dbReference>
<feature type="compositionally biased region" description="Low complexity" evidence="6">
    <location>
        <begin position="19"/>
        <end position="34"/>
    </location>
</feature>
<accession>A0AA39QUA5</accession>
<evidence type="ECO:0000256" key="6">
    <source>
        <dbReference type="SAM" id="MobiDB-lite"/>
    </source>
</evidence>
<dbReference type="InterPro" id="IPR025712">
    <property type="entry name" value="Nup54_alpha-helical_dom"/>
</dbReference>
<keyword evidence="3" id="KW-0653">Protein transport</keyword>
<feature type="region of interest" description="Disordered" evidence="6">
    <location>
        <begin position="1"/>
        <end position="227"/>
    </location>
</feature>
<dbReference type="PANTHER" id="PTHR13000">
    <property type="entry name" value="NUCLEOPORIN P54"/>
    <property type="match status" value="1"/>
</dbReference>
<evidence type="ECO:0000313" key="8">
    <source>
        <dbReference type="EMBL" id="KAK0508190.1"/>
    </source>
</evidence>
<dbReference type="Pfam" id="PF18570">
    <property type="entry name" value="Nup54_57_C"/>
    <property type="match status" value="1"/>
</dbReference>
<evidence type="ECO:0000256" key="1">
    <source>
        <dbReference type="ARBA" id="ARBA00004567"/>
    </source>
</evidence>
<dbReference type="Gene3D" id="1.20.5.490">
    <property type="entry name" value="Single helix bin"/>
    <property type="match status" value="1"/>
</dbReference>
<dbReference type="InterPro" id="IPR024864">
    <property type="entry name" value="Nup54/Nup57/Nup44"/>
</dbReference>
<evidence type="ECO:0000313" key="9">
    <source>
        <dbReference type="Proteomes" id="UP001166286"/>
    </source>
</evidence>
<feature type="compositionally biased region" description="Polar residues" evidence="6">
    <location>
        <begin position="47"/>
        <end position="62"/>
    </location>
</feature>
<feature type="compositionally biased region" description="Low complexity" evidence="6">
    <location>
        <begin position="155"/>
        <end position="167"/>
    </location>
</feature>
<feature type="compositionally biased region" description="Polar residues" evidence="6">
    <location>
        <begin position="74"/>
        <end position="94"/>
    </location>
</feature>
<keyword evidence="5" id="KW-0175">Coiled coil</keyword>
<dbReference type="GO" id="GO:0006607">
    <property type="term" value="P:NLS-bearing protein import into nucleus"/>
    <property type="evidence" value="ECO:0007669"/>
    <property type="project" value="TreeGrafter"/>
</dbReference>
<keyword evidence="3" id="KW-0811">Translocation</keyword>
<dbReference type="GO" id="GO:0044613">
    <property type="term" value="C:nuclear pore central transport channel"/>
    <property type="evidence" value="ECO:0007669"/>
    <property type="project" value="TreeGrafter"/>
</dbReference>
<dbReference type="Pfam" id="PF13874">
    <property type="entry name" value="Nup54"/>
    <property type="match status" value="1"/>
</dbReference>
<sequence>MSLFGQNNSQQQQDKPNIFGSLNLNTNNTTSTQGQSGGGLFGSTSQPGQSSLFGTATTSAAQPSGGLFDKISKPATTAANPFGSFGSTTTQPAQSGGGLFGNLGSSTSQPAQSGGLFSNLGGSTTQPVQSGGGLFGNLGSSTNQSNQQSGGGLFGSQQQQPQQGSSLFGNLGGSTNQQQSGGLFGGLGNTANQQPQQQNQQQQGSSLFGNWGQNTQQPQQNQQQGNVLGQTQGSRLFQQSEYAPPQKSVIQQIELAHAKWNPQSPETLFRTYLYNVVKPEEAAYYGPTPQDRESEWEEALSKKPRPGSIPILVRGFAEIAERMKMQYQVLTVLRGRLHEINAGLNTLLQKHDLEISVRAAECRRKHLRLSHQCLGLAAKTQVLRNRGYAMDSAEEELRKKLLLLERSVFDPALNGRGEEIWARMVSVRETGRQLQRQFEKAGRSVQQENGGIIDEEVMKRVKKILEDYSSQLAQLAKELVQIQKDWAEWEASTKPAALGR</sequence>
<proteinExistence type="predicted"/>
<evidence type="ECO:0000256" key="2">
    <source>
        <dbReference type="ARBA" id="ARBA00022448"/>
    </source>
</evidence>
<feature type="compositionally biased region" description="Polar residues" evidence="6">
    <location>
        <begin position="1"/>
        <end position="15"/>
    </location>
</feature>
<organism evidence="8 9">
    <name type="scientific">Cladonia borealis</name>
    <dbReference type="NCBI Taxonomy" id="184061"/>
    <lineage>
        <taxon>Eukaryota</taxon>
        <taxon>Fungi</taxon>
        <taxon>Dikarya</taxon>
        <taxon>Ascomycota</taxon>
        <taxon>Pezizomycotina</taxon>
        <taxon>Lecanoromycetes</taxon>
        <taxon>OSLEUM clade</taxon>
        <taxon>Lecanoromycetidae</taxon>
        <taxon>Lecanorales</taxon>
        <taxon>Lecanorineae</taxon>
        <taxon>Cladoniaceae</taxon>
        <taxon>Cladonia</taxon>
    </lineage>
</organism>
<evidence type="ECO:0000256" key="3">
    <source>
        <dbReference type="ARBA" id="ARBA00023132"/>
    </source>
</evidence>
<feature type="coiled-coil region" evidence="5">
    <location>
        <begin position="458"/>
        <end position="485"/>
    </location>
</feature>
<feature type="compositionally biased region" description="Low complexity" evidence="6">
    <location>
        <begin position="192"/>
        <end position="227"/>
    </location>
</feature>
<keyword evidence="3" id="KW-0906">Nuclear pore complex</keyword>
<evidence type="ECO:0000256" key="5">
    <source>
        <dbReference type="SAM" id="Coils"/>
    </source>
</evidence>
<dbReference type="Proteomes" id="UP001166286">
    <property type="component" value="Unassembled WGS sequence"/>
</dbReference>
<name>A0AA39QUA5_9LECA</name>
<feature type="compositionally biased region" description="Low complexity" evidence="6">
    <location>
        <begin position="137"/>
        <end position="148"/>
    </location>
</feature>
<dbReference type="GO" id="GO:0036228">
    <property type="term" value="P:protein localization to nuclear inner membrane"/>
    <property type="evidence" value="ECO:0007669"/>
    <property type="project" value="TreeGrafter"/>
</dbReference>
<keyword evidence="2" id="KW-0813">Transport</keyword>
<dbReference type="EMBL" id="JAFEKC020000021">
    <property type="protein sequence ID" value="KAK0508190.1"/>
    <property type="molecule type" value="Genomic_DNA"/>
</dbReference>
<evidence type="ECO:0000256" key="4">
    <source>
        <dbReference type="ARBA" id="ARBA00023242"/>
    </source>
</evidence>